<protein>
    <submittedName>
        <fullName evidence="1">Uncharacterized protein</fullName>
    </submittedName>
</protein>
<name>A0ABQ1P6W0_9ENTE</name>
<sequence length="77" mass="8773">MIAYTPLCRSALMTGEALESAHKKFISDYQDSVSGVDTDYDFNYKYSNFFSLLVVWNIYDVAKGYGRLSQTIVINKV</sequence>
<proteinExistence type="predicted"/>
<evidence type="ECO:0000313" key="1">
    <source>
        <dbReference type="EMBL" id="GGC91300.1"/>
    </source>
</evidence>
<dbReference type="RefSeq" id="WP_088270276.1">
    <property type="nucleotide sequence ID" value="NZ_BMKI01000004.1"/>
</dbReference>
<keyword evidence="2" id="KW-1185">Reference proteome</keyword>
<accession>A0ABQ1P6W0</accession>
<comment type="caution">
    <text evidence="1">The sequence shown here is derived from an EMBL/GenBank/DDBJ whole genome shotgun (WGS) entry which is preliminary data.</text>
</comment>
<gene>
    <name evidence="1" type="ORF">GCM10011573_21120</name>
</gene>
<organism evidence="1 2">
    <name type="scientific">Enterococcus wangshanyuanii</name>
    <dbReference type="NCBI Taxonomy" id="2005703"/>
    <lineage>
        <taxon>Bacteria</taxon>
        <taxon>Bacillati</taxon>
        <taxon>Bacillota</taxon>
        <taxon>Bacilli</taxon>
        <taxon>Lactobacillales</taxon>
        <taxon>Enterococcaceae</taxon>
        <taxon>Enterococcus</taxon>
    </lineage>
</organism>
<evidence type="ECO:0000313" key="2">
    <source>
        <dbReference type="Proteomes" id="UP000630615"/>
    </source>
</evidence>
<dbReference type="Proteomes" id="UP000630615">
    <property type="component" value="Unassembled WGS sequence"/>
</dbReference>
<dbReference type="EMBL" id="BMKI01000004">
    <property type="protein sequence ID" value="GGC91300.1"/>
    <property type="molecule type" value="Genomic_DNA"/>
</dbReference>
<reference evidence="2" key="1">
    <citation type="journal article" date="2019" name="Int. J. Syst. Evol. Microbiol.">
        <title>The Global Catalogue of Microorganisms (GCM) 10K type strain sequencing project: providing services to taxonomists for standard genome sequencing and annotation.</title>
        <authorList>
            <consortium name="The Broad Institute Genomics Platform"/>
            <consortium name="The Broad Institute Genome Sequencing Center for Infectious Disease"/>
            <person name="Wu L."/>
            <person name="Ma J."/>
        </authorList>
    </citation>
    <scope>NUCLEOTIDE SEQUENCE [LARGE SCALE GENOMIC DNA]</scope>
    <source>
        <strain evidence="2">CGMCC 1.15942</strain>
    </source>
</reference>